<dbReference type="Gene3D" id="1.20.1250.20">
    <property type="entry name" value="MFS general substrate transporter like domains"/>
    <property type="match status" value="1"/>
</dbReference>
<feature type="transmembrane region" description="Helical" evidence="1">
    <location>
        <begin position="147"/>
        <end position="168"/>
    </location>
</feature>
<evidence type="ECO:0000256" key="1">
    <source>
        <dbReference type="SAM" id="Phobius"/>
    </source>
</evidence>
<dbReference type="InterPro" id="IPR036259">
    <property type="entry name" value="MFS_trans_sf"/>
</dbReference>
<feature type="transmembrane region" description="Helical" evidence="1">
    <location>
        <begin position="327"/>
        <end position="350"/>
    </location>
</feature>
<organism evidence="2 3">
    <name type="scientific">Leucobacter chromiireducens subsp. chromiireducens</name>
    <dbReference type="NCBI Taxonomy" id="660067"/>
    <lineage>
        <taxon>Bacteria</taxon>
        <taxon>Bacillati</taxon>
        <taxon>Actinomycetota</taxon>
        <taxon>Actinomycetes</taxon>
        <taxon>Micrococcales</taxon>
        <taxon>Microbacteriaceae</taxon>
        <taxon>Leucobacter</taxon>
    </lineage>
</organism>
<feature type="transmembrane region" description="Helical" evidence="1">
    <location>
        <begin position="294"/>
        <end position="315"/>
    </location>
</feature>
<dbReference type="SUPFAM" id="SSF103473">
    <property type="entry name" value="MFS general substrate transporter"/>
    <property type="match status" value="1"/>
</dbReference>
<feature type="transmembrane region" description="Helical" evidence="1">
    <location>
        <begin position="79"/>
        <end position="102"/>
    </location>
</feature>
<dbReference type="Pfam" id="PF07690">
    <property type="entry name" value="MFS_1"/>
    <property type="match status" value="1"/>
</dbReference>
<keyword evidence="1" id="KW-0472">Membrane</keyword>
<evidence type="ECO:0000313" key="2">
    <source>
        <dbReference type="EMBL" id="MBL3688592.1"/>
    </source>
</evidence>
<name>A0ABS1SN78_9MICO</name>
<feature type="transmembrane region" description="Helical" evidence="1">
    <location>
        <begin position="204"/>
        <end position="225"/>
    </location>
</feature>
<protein>
    <submittedName>
        <fullName evidence="2">MFS transporter</fullName>
    </submittedName>
</protein>
<comment type="caution">
    <text evidence="2">The sequence shown here is derived from an EMBL/GenBank/DDBJ whole genome shotgun (WGS) entry which is preliminary data.</text>
</comment>
<keyword evidence="1" id="KW-1133">Transmembrane helix</keyword>
<proteinExistence type="predicted"/>
<feature type="transmembrane region" description="Helical" evidence="1">
    <location>
        <begin position="20"/>
        <end position="40"/>
    </location>
</feature>
<feature type="transmembrane region" description="Helical" evidence="1">
    <location>
        <begin position="356"/>
        <end position="377"/>
    </location>
</feature>
<dbReference type="InterPro" id="IPR052524">
    <property type="entry name" value="MFS_Cyanate_Porter"/>
</dbReference>
<feature type="transmembrane region" description="Helical" evidence="1">
    <location>
        <begin position="245"/>
        <end position="262"/>
    </location>
</feature>
<feature type="transmembrane region" description="Helical" evidence="1">
    <location>
        <begin position="114"/>
        <end position="135"/>
    </location>
</feature>
<accession>A0ABS1SN78</accession>
<dbReference type="InterPro" id="IPR011701">
    <property type="entry name" value="MFS"/>
</dbReference>
<feature type="transmembrane region" description="Helical" evidence="1">
    <location>
        <begin position="269"/>
        <end position="288"/>
    </location>
</feature>
<dbReference type="Proteomes" id="UP001646141">
    <property type="component" value="Unassembled WGS sequence"/>
</dbReference>
<dbReference type="PANTHER" id="PTHR23523">
    <property type="match status" value="1"/>
</dbReference>
<keyword evidence="3" id="KW-1185">Reference proteome</keyword>
<gene>
    <name evidence="2" type="ORF">D3226_01275</name>
</gene>
<sequence length="388" mass="40528">MRMTITGVGPLLEQIAADRGVAPAALGGLASVPLIAWSLVSPLAHGLSLRFGLSRTISWSLVALTAGTVWRSLPGSELNLWFGTALIGAALAIGNVLLPVVIRRDFSARVPTVMGIYTALLGGIGALAAGLVVPISHVETSTGELGWRIALLTSGALIPVALVAWLSATRGEPAPQRYEALPLTSSMRGTTNDRVGRRIWRDPVAWTVAVYQGSQAMLFYMIATWLAPIQVSQGSSAVDAGLDVMFYQLVSILGSLCLPLMFRGTQERWLPAVIPILIAGTFACVVLIPGPGLHWVLLGGFASGASLSLSMLYMAIRAQSSEAASALSGMAQSIGYLIAAAGPALFGWLAASSGGWILPLWLVLAVGAVQLVAGILLGRGRMVFEARP</sequence>
<dbReference type="EMBL" id="QYAD01000001">
    <property type="protein sequence ID" value="MBL3688592.1"/>
    <property type="molecule type" value="Genomic_DNA"/>
</dbReference>
<reference evidence="2 3" key="1">
    <citation type="submission" date="2018-09" db="EMBL/GenBank/DDBJ databases">
        <title>Comparative genomics of Leucobacter spp.</title>
        <authorList>
            <person name="Reis A.C."/>
            <person name="Kolvenbach B.A."/>
            <person name="Corvini P.F.X."/>
            <person name="Nunes O.C."/>
        </authorList>
    </citation>
    <scope>NUCLEOTIDE SEQUENCE [LARGE SCALE GENOMIC DNA]</scope>
    <source>
        <strain evidence="2 3">L-1</strain>
    </source>
</reference>
<evidence type="ECO:0000313" key="3">
    <source>
        <dbReference type="Proteomes" id="UP001646141"/>
    </source>
</evidence>
<dbReference type="PANTHER" id="PTHR23523:SF2">
    <property type="entry name" value="2-NITROIMIDAZOLE TRANSPORTER"/>
    <property type="match status" value="1"/>
</dbReference>
<keyword evidence="1" id="KW-0812">Transmembrane</keyword>